<dbReference type="InterPro" id="IPR036259">
    <property type="entry name" value="MFS_trans_sf"/>
</dbReference>
<sequence length="465" mass="49353">MSDPVASSTQSPPAPPAEEPRKKKRSAMDVLRSVREPKVAMMLALGFSSGLPFLLTANTFGYWLRDEGTSLKAIGFISWVGFAYAFKVYWSPLVDRMDIPLFGKLGRRRGWMLFCQILVAIGLVGMAVVGVGPGLAVIGAFALLVAFASATQDIAIDAWRIEAASNSEEVGLLTSAAQLGYRIALLVTDAAIIAAAERVGWPISYVAMAVLMVVGMVATFKAFEPTRADEVLHSKPPLWSARGLLDALIGPFVDFFRKHKMAGLVILAMVALYRLPDFVMGPMYNPYYHDLGVSKDTVAVVRGSFGLVATFVGLGAAGLTAIRIGILPTLIVGLVLEAIGTGAFALLALHVNDVMFALVMSIDSFAQAFAGVALVTYMSSLTSLGYTATQYAMLSSTYALLGKFLKGFSGVAVDTLTPTYGLLGAYATAFIGTALTAIPPMLLILLLWRMQGRHGTTAATAGARG</sequence>
<dbReference type="Pfam" id="PF07690">
    <property type="entry name" value="MFS_1"/>
    <property type="match status" value="1"/>
</dbReference>
<keyword evidence="5 7" id="KW-0472">Membrane</keyword>
<dbReference type="Proteomes" id="UP000599109">
    <property type="component" value="Unassembled WGS sequence"/>
</dbReference>
<evidence type="ECO:0000256" key="7">
    <source>
        <dbReference type="SAM" id="Phobius"/>
    </source>
</evidence>
<dbReference type="GO" id="GO:0016020">
    <property type="term" value="C:membrane"/>
    <property type="evidence" value="ECO:0007669"/>
    <property type="project" value="UniProtKB-SubCell"/>
</dbReference>
<organism evidence="8 9">
    <name type="scientific">Ramlibacter monticola</name>
    <dbReference type="NCBI Taxonomy" id="1926872"/>
    <lineage>
        <taxon>Bacteria</taxon>
        <taxon>Pseudomonadati</taxon>
        <taxon>Pseudomonadota</taxon>
        <taxon>Betaproteobacteria</taxon>
        <taxon>Burkholderiales</taxon>
        <taxon>Comamonadaceae</taxon>
        <taxon>Ramlibacter</taxon>
    </lineage>
</organism>
<gene>
    <name evidence="8" type="ORF">JJ685_14085</name>
</gene>
<feature type="transmembrane region" description="Helical" evidence="7">
    <location>
        <begin position="135"/>
        <end position="159"/>
    </location>
</feature>
<feature type="transmembrane region" description="Helical" evidence="7">
    <location>
        <begin position="299"/>
        <end position="319"/>
    </location>
</feature>
<dbReference type="RefSeq" id="WP_201674900.1">
    <property type="nucleotide sequence ID" value="NZ_JAEQNE010000003.1"/>
</dbReference>
<dbReference type="InterPro" id="IPR011701">
    <property type="entry name" value="MFS"/>
</dbReference>
<dbReference type="InterPro" id="IPR004752">
    <property type="entry name" value="AmpG_permease/AT-1"/>
</dbReference>
<evidence type="ECO:0000256" key="4">
    <source>
        <dbReference type="ARBA" id="ARBA00022989"/>
    </source>
</evidence>
<feature type="transmembrane region" description="Helical" evidence="7">
    <location>
        <begin position="39"/>
        <end position="64"/>
    </location>
</feature>
<feature type="transmembrane region" description="Helical" evidence="7">
    <location>
        <begin position="326"/>
        <end position="349"/>
    </location>
</feature>
<name>A0A936Z1E3_9BURK</name>
<keyword evidence="9" id="KW-1185">Reference proteome</keyword>
<feature type="transmembrane region" description="Helical" evidence="7">
    <location>
        <begin position="111"/>
        <end position="129"/>
    </location>
</feature>
<feature type="transmembrane region" description="Helical" evidence="7">
    <location>
        <begin position="384"/>
        <end position="405"/>
    </location>
</feature>
<feature type="transmembrane region" description="Helical" evidence="7">
    <location>
        <begin position="425"/>
        <end position="448"/>
    </location>
</feature>
<evidence type="ECO:0000256" key="6">
    <source>
        <dbReference type="SAM" id="MobiDB-lite"/>
    </source>
</evidence>
<dbReference type="SUPFAM" id="SSF103473">
    <property type="entry name" value="MFS general substrate transporter"/>
    <property type="match status" value="1"/>
</dbReference>
<feature type="compositionally biased region" description="Polar residues" evidence="6">
    <location>
        <begin position="1"/>
        <end position="11"/>
    </location>
</feature>
<dbReference type="AlphaFoldDB" id="A0A936Z1E3"/>
<protein>
    <submittedName>
        <fullName evidence="8">MFS transporter</fullName>
    </submittedName>
</protein>
<proteinExistence type="predicted"/>
<feature type="region of interest" description="Disordered" evidence="6">
    <location>
        <begin position="1"/>
        <end position="27"/>
    </location>
</feature>
<accession>A0A936Z1E3</accession>
<evidence type="ECO:0000256" key="5">
    <source>
        <dbReference type="ARBA" id="ARBA00023136"/>
    </source>
</evidence>
<dbReference type="PANTHER" id="PTHR12778">
    <property type="entry name" value="SOLUTE CARRIER FAMILY 33 ACETYL-COA TRANSPORTER -RELATED"/>
    <property type="match status" value="1"/>
</dbReference>
<dbReference type="GO" id="GO:0022857">
    <property type="term" value="F:transmembrane transporter activity"/>
    <property type="evidence" value="ECO:0007669"/>
    <property type="project" value="InterPro"/>
</dbReference>
<evidence type="ECO:0000256" key="2">
    <source>
        <dbReference type="ARBA" id="ARBA00022448"/>
    </source>
</evidence>
<comment type="subcellular location">
    <subcellularLocation>
        <location evidence="1">Membrane</location>
        <topology evidence="1">Multi-pass membrane protein</topology>
    </subcellularLocation>
</comment>
<keyword evidence="2" id="KW-0813">Transport</keyword>
<dbReference type="EMBL" id="JAEQNE010000003">
    <property type="protein sequence ID" value="MBL0392264.1"/>
    <property type="molecule type" value="Genomic_DNA"/>
</dbReference>
<evidence type="ECO:0000256" key="1">
    <source>
        <dbReference type="ARBA" id="ARBA00004141"/>
    </source>
</evidence>
<dbReference type="NCBIfam" id="TIGR00901">
    <property type="entry name" value="2A0125"/>
    <property type="match status" value="1"/>
</dbReference>
<feature type="transmembrane region" description="Helical" evidence="7">
    <location>
        <begin position="355"/>
        <end position="377"/>
    </location>
</feature>
<dbReference type="PANTHER" id="PTHR12778:SF10">
    <property type="entry name" value="MAJOR FACILITATOR SUPERFAMILY DOMAIN-CONTAINING PROTEIN 3"/>
    <property type="match status" value="1"/>
</dbReference>
<evidence type="ECO:0000256" key="3">
    <source>
        <dbReference type="ARBA" id="ARBA00022692"/>
    </source>
</evidence>
<keyword evidence="4 7" id="KW-1133">Transmembrane helix</keyword>
<reference evidence="8 9" key="1">
    <citation type="journal article" date="2017" name="Int. J. Syst. Evol. Microbiol.">
        <title>Ramlibacter monticola sp. nov., isolated from forest soil.</title>
        <authorList>
            <person name="Chaudhary D.K."/>
            <person name="Kim J."/>
        </authorList>
    </citation>
    <scope>NUCLEOTIDE SEQUENCE [LARGE SCALE GENOMIC DNA]</scope>
    <source>
        <strain evidence="8 9">KACC 19175</strain>
    </source>
</reference>
<feature type="transmembrane region" description="Helical" evidence="7">
    <location>
        <begin position="261"/>
        <end position="279"/>
    </location>
</feature>
<feature type="transmembrane region" description="Helical" evidence="7">
    <location>
        <begin position="70"/>
        <end position="90"/>
    </location>
</feature>
<evidence type="ECO:0000313" key="9">
    <source>
        <dbReference type="Proteomes" id="UP000599109"/>
    </source>
</evidence>
<keyword evidence="3 7" id="KW-0812">Transmembrane</keyword>
<evidence type="ECO:0000313" key="8">
    <source>
        <dbReference type="EMBL" id="MBL0392264.1"/>
    </source>
</evidence>
<feature type="transmembrane region" description="Helical" evidence="7">
    <location>
        <begin position="202"/>
        <end position="223"/>
    </location>
</feature>
<dbReference type="Gene3D" id="1.20.1250.20">
    <property type="entry name" value="MFS general substrate transporter like domains"/>
    <property type="match status" value="1"/>
</dbReference>
<comment type="caution">
    <text evidence="8">The sequence shown here is derived from an EMBL/GenBank/DDBJ whole genome shotgun (WGS) entry which is preliminary data.</text>
</comment>